<organism evidence="2 3">
    <name type="scientific">Cohnella silvisoli</name>
    <dbReference type="NCBI Taxonomy" id="2873699"/>
    <lineage>
        <taxon>Bacteria</taxon>
        <taxon>Bacillati</taxon>
        <taxon>Bacillota</taxon>
        <taxon>Bacilli</taxon>
        <taxon>Bacillales</taxon>
        <taxon>Paenibacillaceae</taxon>
        <taxon>Cohnella</taxon>
    </lineage>
</organism>
<proteinExistence type="predicted"/>
<feature type="signal peptide" evidence="1">
    <location>
        <begin position="1"/>
        <end position="27"/>
    </location>
</feature>
<dbReference type="Pfam" id="PF17963">
    <property type="entry name" value="Big_9"/>
    <property type="match status" value="1"/>
</dbReference>
<evidence type="ECO:0000313" key="3">
    <source>
        <dbReference type="Proteomes" id="UP001493487"/>
    </source>
</evidence>
<keyword evidence="1" id="KW-0732">Signal</keyword>
<dbReference type="EMBL" id="JASKHM010000021">
    <property type="protein sequence ID" value="MEQ4486459.1"/>
    <property type="molecule type" value="Genomic_DNA"/>
</dbReference>
<dbReference type="Proteomes" id="UP001493487">
    <property type="component" value="Unassembled WGS sequence"/>
</dbReference>
<dbReference type="InterPro" id="IPR017853">
    <property type="entry name" value="GH"/>
</dbReference>
<dbReference type="Gene3D" id="2.60.40.3440">
    <property type="match status" value="1"/>
</dbReference>
<keyword evidence="3" id="KW-1185">Reference proteome</keyword>
<feature type="chain" id="PRO_5046553683" evidence="1">
    <location>
        <begin position="28"/>
        <end position="812"/>
    </location>
</feature>
<protein>
    <submittedName>
        <fullName evidence="2">Ig-like domain-containing protein</fullName>
    </submittedName>
</protein>
<gene>
    <name evidence="2" type="ORF">QJS35_29215</name>
</gene>
<comment type="caution">
    <text evidence="2">The sequence shown here is derived from an EMBL/GenBank/DDBJ whole genome shotgun (WGS) entry which is preliminary data.</text>
</comment>
<sequence length="812" mass="89167">MKRASLWICLLGFTVMAGLSSGSTVFAESSSALNEFPIGIFYQPPAQERTDTRYAEIRDMNANFVVTGKDTKTLGANKWLLEKAAVNGLKVLVEDLGTRWNKTELIYQRQGNLNVMLDKDHPIGQTFKTPNSQEKWDIEHVSIQVDSSLLMNNVTVTLSVYDSPSKNTLIGAASISGPVSVPYPEFKINKWLENINTTYYLELTTDSVSGIPVKASSSDKYADGALYANGIQQPGDLLFEMNMIHWKAGLSATEIPSDTYLQALTDYYKSNPALLGYLLYDEPSPKLFANLNTVTNKLKSYDPDHMVYVNLAGAGAVSDKNLDGNDVTPTSSIGQTFRTGDINNITSLQLWIDNGSWGAGEALTLTLWDSPAKATKIAESTLSTAPTSYWATFPFNNANVSPNTMYYFELTHNGGGDQKIGWVIRSVIGEDWEEGTAYLAGQPINSDWWFAINGEDKSLKEYESIVRRWADTHPDVLSFDAYPYRIDGGLDEYGIHSSYYPTLEAMRKVSVEKGIDVWSNIQSVGLANVMKVPTEADMRYQIYSNLAYGVKGLIYFTYWTPPNEWGEQFDNGIVDANGNRTDKYNYAKAANADVLKLGPTLLKLNSQAVYHTGPTLPVSTTALPGNFYWQLSNPAQSTVIGSFIDAVARKYVMVVNKDRTNSQNIAFMLPGKPQSVKEVSKTTGTEVVTNYNRFTGNLSADFAPGEGKLFVIDEVTANLAPVAHDSALSTKRNTPISSTLNASDADQDPLRYSIVANGKKGTATIVDAESGTFTYTPKNKGVSGEDTIKFKADDGIGISNIGTVTITIRKEK</sequence>
<dbReference type="RefSeq" id="WP_232189546.1">
    <property type="nucleotide sequence ID" value="NZ_JAIOAP010000020.1"/>
</dbReference>
<reference evidence="2 3" key="1">
    <citation type="journal article" date="2023" name="Genome Announc.">
        <title>Pan-Genome Analyses of the Genus Cohnella and Proposal of the Novel Species Cohnella silvisoli sp. nov., Isolated from Forest Soil.</title>
        <authorList>
            <person name="Wang C."/>
            <person name="Mao L."/>
            <person name="Bao G."/>
            <person name="Zhu H."/>
        </authorList>
    </citation>
    <scope>NUCLEOTIDE SEQUENCE [LARGE SCALE GENOMIC DNA]</scope>
    <source>
        <strain evidence="2 3">NL03-T5-1</strain>
    </source>
</reference>
<dbReference type="Gene3D" id="3.20.20.80">
    <property type="entry name" value="Glycosidases"/>
    <property type="match status" value="2"/>
</dbReference>
<name>A0ABV1L2B9_9BACL</name>
<accession>A0ABV1L2B9</accession>
<evidence type="ECO:0000256" key="1">
    <source>
        <dbReference type="SAM" id="SignalP"/>
    </source>
</evidence>
<dbReference type="SUPFAM" id="SSF51445">
    <property type="entry name" value="(Trans)glycosidases"/>
    <property type="match status" value="1"/>
</dbReference>
<evidence type="ECO:0000313" key="2">
    <source>
        <dbReference type="EMBL" id="MEQ4486459.1"/>
    </source>
</evidence>